<dbReference type="AlphaFoldDB" id="A0A6B9ZJF3"/>
<feature type="domain" description="NAD-dependent epimerase/dehydratase" evidence="2">
    <location>
        <begin position="3"/>
        <end position="107"/>
    </location>
</feature>
<keyword evidence="1" id="KW-0472">Membrane</keyword>
<proteinExistence type="predicted"/>
<keyword evidence="1" id="KW-1133">Transmembrane helix</keyword>
<accession>A0A6B9ZJF3</accession>
<feature type="transmembrane region" description="Helical" evidence="1">
    <location>
        <begin position="454"/>
        <end position="471"/>
    </location>
</feature>
<protein>
    <submittedName>
        <fullName evidence="3">SDR family oxidoreductase</fullName>
    </submittedName>
</protein>
<sequence length="485" mass="55418">MKILLTGANGYIGQRLIPVLLEQGHNIICCVRDKDRFNKQHDYPVEVIEVDFLQQEHSTGFPADIDVAYYLVHSMSSAGKFEEKEAVSARNFIQLISSTNCKQIIYLTGIVNQQELSRHLGSRLQVENILKEGSVPLTALRAGIIVGSGSASFEIIRDLVEKLPIMITPRWLNTRCQPIAIRDVIFFLCGVLGKEHTYHKNYDIAGPGILTYKQMLLQYAEVRKLNRYILTLPVMTPRLSSYWLYFITSTSYPLAVNLVDSMKIDVTARPNELAAELGIALLPYRKAVELAFGKIEQNLVTSSWKDSFSSANTPQTWMDNIEVPTFGCLKDEKSITLSTDTDREAVLNNVWRIGGNNGWYYANTLWRIRGFLDKMVGGVGLRRGRRDPQEIHAGDALDFWRVLVADRQQRRLLLFAEMKLPGEAWLEFQIVEKDSQQVLKQTATFRPRGLWGRLYWYAMLPFHFFIFGGMIRRLSNGISRQTKIQ</sequence>
<dbReference type="RefSeq" id="WP_162334184.1">
    <property type="nucleotide sequence ID" value="NZ_CP048113.1"/>
</dbReference>
<dbReference type="InterPro" id="IPR036291">
    <property type="entry name" value="NAD(P)-bd_dom_sf"/>
</dbReference>
<evidence type="ECO:0000259" key="2">
    <source>
        <dbReference type="Pfam" id="PF01370"/>
    </source>
</evidence>
<dbReference type="InterPro" id="IPR021295">
    <property type="entry name" value="DUF2867"/>
</dbReference>
<organism evidence="3 4">
    <name type="scientific">Chitinophaga agri</name>
    <dbReference type="NCBI Taxonomy" id="2703787"/>
    <lineage>
        <taxon>Bacteria</taxon>
        <taxon>Pseudomonadati</taxon>
        <taxon>Bacteroidota</taxon>
        <taxon>Chitinophagia</taxon>
        <taxon>Chitinophagales</taxon>
        <taxon>Chitinophagaceae</taxon>
        <taxon>Chitinophaga</taxon>
    </lineage>
</organism>
<evidence type="ECO:0000313" key="4">
    <source>
        <dbReference type="Proteomes" id="UP000476411"/>
    </source>
</evidence>
<dbReference type="Pfam" id="PF11066">
    <property type="entry name" value="DUF2867"/>
    <property type="match status" value="1"/>
</dbReference>
<reference evidence="3 4" key="1">
    <citation type="submission" date="2020-01" db="EMBL/GenBank/DDBJ databases">
        <title>Complete genome sequence of Chitinophaga sp. H33E-04 isolated from quinoa roots.</title>
        <authorList>
            <person name="Weon H.-Y."/>
            <person name="Lee S.A."/>
        </authorList>
    </citation>
    <scope>NUCLEOTIDE SEQUENCE [LARGE SCALE GENOMIC DNA]</scope>
    <source>
        <strain evidence="3 4">H33E-04</strain>
    </source>
</reference>
<name>A0A6B9ZJF3_9BACT</name>
<dbReference type="Proteomes" id="UP000476411">
    <property type="component" value="Chromosome"/>
</dbReference>
<dbReference type="InterPro" id="IPR001509">
    <property type="entry name" value="Epimerase_deHydtase"/>
</dbReference>
<dbReference type="KEGG" id="chih:GWR21_24085"/>
<gene>
    <name evidence="3" type="ORF">GWR21_24085</name>
</gene>
<dbReference type="Gene3D" id="3.40.50.720">
    <property type="entry name" value="NAD(P)-binding Rossmann-like Domain"/>
    <property type="match status" value="1"/>
</dbReference>
<dbReference type="SUPFAM" id="SSF51735">
    <property type="entry name" value="NAD(P)-binding Rossmann-fold domains"/>
    <property type="match status" value="1"/>
</dbReference>
<keyword evidence="4" id="KW-1185">Reference proteome</keyword>
<dbReference type="Pfam" id="PF01370">
    <property type="entry name" value="Epimerase"/>
    <property type="match status" value="1"/>
</dbReference>
<dbReference type="EMBL" id="CP048113">
    <property type="protein sequence ID" value="QHS62550.1"/>
    <property type="molecule type" value="Genomic_DNA"/>
</dbReference>
<evidence type="ECO:0000313" key="3">
    <source>
        <dbReference type="EMBL" id="QHS62550.1"/>
    </source>
</evidence>
<keyword evidence="1" id="KW-0812">Transmembrane</keyword>
<evidence type="ECO:0000256" key="1">
    <source>
        <dbReference type="SAM" id="Phobius"/>
    </source>
</evidence>